<feature type="transmembrane region" description="Helical" evidence="11">
    <location>
        <begin position="522"/>
        <end position="551"/>
    </location>
</feature>
<dbReference type="InterPro" id="IPR056227">
    <property type="entry name" value="TMD0_ABC"/>
</dbReference>
<dbReference type="CDD" id="cd18595">
    <property type="entry name" value="ABC_6TM_MRP1_2_3_6_D1_like"/>
    <property type="match status" value="1"/>
</dbReference>
<dbReference type="InterPro" id="IPR027417">
    <property type="entry name" value="P-loop_NTPase"/>
</dbReference>
<dbReference type="Pfam" id="PF00005">
    <property type="entry name" value="ABC_tran"/>
    <property type="match status" value="1"/>
</dbReference>
<evidence type="ECO:0000256" key="2">
    <source>
        <dbReference type="ARBA" id="ARBA00009726"/>
    </source>
</evidence>
<evidence type="ECO:0000256" key="6">
    <source>
        <dbReference type="ARBA" id="ARBA00022737"/>
    </source>
</evidence>
<dbReference type="SUPFAM" id="SSF52540">
    <property type="entry name" value="P-loop containing nucleoside triphosphate hydrolases"/>
    <property type="match status" value="1"/>
</dbReference>
<keyword evidence="3" id="KW-0813">Transport</keyword>
<dbReference type="PROSITE" id="PS50929">
    <property type="entry name" value="ABC_TM1F"/>
    <property type="match status" value="1"/>
</dbReference>
<feature type="transmembrane region" description="Helical" evidence="11">
    <location>
        <begin position="343"/>
        <end position="365"/>
    </location>
</feature>
<evidence type="ECO:0000256" key="3">
    <source>
        <dbReference type="ARBA" id="ARBA00022448"/>
    </source>
</evidence>
<dbReference type="Pfam" id="PF00664">
    <property type="entry name" value="ABC_membrane"/>
    <property type="match status" value="1"/>
</dbReference>
<dbReference type="PANTHER" id="PTHR24223">
    <property type="entry name" value="ATP-BINDING CASSETTE SUB-FAMILY C"/>
    <property type="match status" value="1"/>
</dbReference>
<feature type="transmembrane region" description="Helical" evidence="11">
    <location>
        <begin position="36"/>
        <end position="57"/>
    </location>
</feature>
<evidence type="ECO:0000256" key="8">
    <source>
        <dbReference type="ARBA" id="ARBA00022840"/>
    </source>
</evidence>
<evidence type="ECO:0000256" key="10">
    <source>
        <dbReference type="ARBA" id="ARBA00023136"/>
    </source>
</evidence>
<dbReference type="GO" id="GO:0005524">
    <property type="term" value="F:ATP binding"/>
    <property type="evidence" value="ECO:0007669"/>
    <property type="project" value="UniProtKB-KW"/>
</dbReference>
<keyword evidence="10 11" id="KW-0472">Membrane</keyword>
<keyword evidence="6" id="KW-0677">Repeat</keyword>
<evidence type="ECO:0000256" key="9">
    <source>
        <dbReference type="ARBA" id="ARBA00022989"/>
    </source>
</evidence>
<dbReference type="CDD" id="cd03250">
    <property type="entry name" value="ABCC_MRP_domain1"/>
    <property type="match status" value="1"/>
</dbReference>
<feature type="transmembrane region" description="Helical" evidence="11">
    <location>
        <begin position="137"/>
        <end position="154"/>
    </location>
</feature>
<dbReference type="InterPro" id="IPR017871">
    <property type="entry name" value="ABC_transporter-like_CS"/>
</dbReference>
<evidence type="ECO:0000256" key="7">
    <source>
        <dbReference type="ARBA" id="ARBA00022741"/>
    </source>
</evidence>
<gene>
    <name evidence="13" type="ORF">g.23090</name>
</gene>
<evidence type="ECO:0000313" key="13">
    <source>
        <dbReference type="EMBL" id="JAS66344.1"/>
    </source>
</evidence>
<keyword evidence="9 11" id="KW-1133">Transmembrane helix</keyword>
<dbReference type="GO" id="GO:0140359">
    <property type="term" value="F:ABC-type transporter activity"/>
    <property type="evidence" value="ECO:0007669"/>
    <property type="project" value="InterPro"/>
</dbReference>
<dbReference type="Gene3D" id="3.40.50.300">
    <property type="entry name" value="P-loop containing nucleotide triphosphate hydrolases"/>
    <property type="match status" value="1"/>
</dbReference>
<dbReference type="InterPro" id="IPR011527">
    <property type="entry name" value="ABC1_TM_dom"/>
</dbReference>
<feature type="domain" description="ABC transmembrane type-1" evidence="12">
    <location>
        <begin position="309"/>
        <end position="583"/>
    </location>
</feature>
<evidence type="ECO:0000256" key="4">
    <source>
        <dbReference type="ARBA" id="ARBA00022554"/>
    </source>
</evidence>
<feature type="transmembrane region" description="Helical" evidence="11">
    <location>
        <begin position="102"/>
        <end position="125"/>
    </location>
</feature>
<dbReference type="PANTHER" id="PTHR24223:SF443">
    <property type="entry name" value="MULTIDRUG-RESISTANCE LIKE PROTEIN 1, ISOFORM I"/>
    <property type="match status" value="1"/>
</dbReference>
<dbReference type="SUPFAM" id="SSF90123">
    <property type="entry name" value="ABC transporter transmembrane region"/>
    <property type="match status" value="1"/>
</dbReference>
<keyword evidence="4" id="KW-0926">Vacuole</keyword>
<proteinExistence type="inferred from homology"/>
<dbReference type="FunFam" id="1.20.1560.10:FF:000020">
    <property type="entry name" value="ABC metal ion transporter"/>
    <property type="match status" value="1"/>
</dbReference>
<dbReference type="InterPro" id="IPR050173">
    <property type="entry name" value="ABC_transporter_C-like"/>
</dbReference>
<feature type="transmembrane region" description="Helical" evidence="11">
    <location>
        <begin position="302"/>
        <end position="322"/>
    </location>
</feature>
<reference evidence="13" key="1">
    <citation type="submission" date="2015-11" db="EMBL/GenBank/DDBJ databases">
        <title>De novo transcriptome assembly of four potential Pierce s Disease insect vectors from Arizona vineyards.</title>
        <authorList>
            <person name="Tassone E.E."/>
        </authorList>
    </citation>
    <scope>NUCLEOTIDE SEQUENCE</scope>
</reference>
<dbReference type="EMBL" id="GECZ01003425">
    <property type="protein sequence ID" value="JAS66344.1"/>
    <property type="molecule type" value="Transcribed_RNA"/>
</dbReference>
<evidence type="ECO:0000256" key="1">
    <source>
        <dbReference type="ARBA" id="ARBA00004128"/>
    </source>
</evidence>
<dbReference type="InterPro" id="IPR036640">
    <property type="entry name" value="ABC1_TM_sf"/>
</dbReference>
<dbReference type="Pfam" id="PF24357">
    <property type="entry name" value="TMD0_ABC"/>
    <property type="match status" value="1"/>
</dbReference>
<keyword evidence="5 11" id="KW-0812">Transmembrane</keyword>
<evidence type="ECO:0000256" key="11">
    <source>
        <dbReference type="SAM" id="Phobius"/>
    </source>
</evidence>
<dbReference type="GO" id="GO:0016887">
    <property type="term" value="F:ATP hydrolysis activity"/>
    <property type="evidence" value="ECO:0007669"/>
    <property type="project" value="InterPro"/>
</dbReference>
<feature type="non-terminal residue" evidence="13">
    <location>
        <position position="771"/>
    </location>
</feature>
<dbReference type="Gene3D" id="1.20.1560.10">
    <property type="entry name" value="ABC transporter type 1, transmembrane domain"/>
    <property type="match status" value="1"/>
</dbReference>
<organism evidence="13">
    <name type="scientific">Cuerna arida</name>
    <dbReference type="NCBI Taxonomy" id="1464854"/>
    <lineage>
        <taxon>Eukaryota</taxon>
        <taxon>Metazoa</taxon>
        <taxon>Ecdysozoa</taxon>
        <taxon>Arthropoda</taxon>
        <taxon>Hexapoda</taxon>
        <taxon>Insecta</taxon>
        <taxon>Pterygota</taxon>
        <taxon>Neoptera</taxon>
        <taxon>Paraneoptera</taxon>
        <taxon>Hemiptera</taxon>
        <taxon>Auchenorrhyncha</taxon>
        <taxon>Membracoidea</taxon>
        <taxon>Cicadellidae</taxon>
        <taxon>Cicadellinae</taxon>
        <taxon>Proconiini</taxon>
        <taxon>Cuerna</taxon>
    </lineage>
</organism>
<dbReference type="InterPro" id="IPR003439">
    <property type="entry name" value="ABC_transporter-like_ATP-bd"/>
</dbReference>
<evidence type="ECO:0000259" key="12">
    <source>
        <dbReference type="PROSITE" id="PS50929"/>
    </source>
</evidence>
<protein>
    <recommendedName>
        <fullName evidence="12">ABC transmembrane type-1 domain-containing protein</fullName>
    </recommendedName>
</protein>
<feature type="transmembrane region" description="Helical" evidence="11">
    <location>
        <begin position="419"/>
        <end position="439"/>
    </location>
</feature>
<name>A0A1B6GV69_9HEMI</name>
<feature type="transmembrane region" description="Helical" evidence="11">
    <location>
        <begin position="445"/>
        <end position="463"/>
    </location>
</feature>
<evidence type="ECO:0000256" key="5">
    <source>
        <dbReference type="ARBA" id="ARBA00022692"/>
    </source>
</evidence>
<keyword evidence="8" id="KW-0067">ATP-binding</keyword>
<sequence>MNFTNESRFCNSHFWDPAQSWDTPDPDLSLCFEQTVLVWGPCLLLWVLTPFEVVIILNSKSRDLPWGFTNTTKMILNLMLIAISAVNFVLSAMQYMEGKEVFPVALWTPAVQTITFVLAAVILVWDRVRGVHTSGGLFVFWLVLSVAGVFQFRTELRQYGNAEEPDYKFILYMIYYPIVLLMLVLNIFADPPPRVTDRPKIEKPCPAENASFASLCLFGWFESLIWKGFKKPLTLEDLWNLRYHNTSSYVVSKFEKQWNKSLKRSIRFPSRDGQTELNGLLKNQSKKPKKPVSIIGTLIKTYWITSVCAVLLKVLSDVFSLLNPHLLNLMITFVESKDYKWKGVLYAISLFVAATLQTFCLHHYADMMYDIGVNCRTAIMSAIYKKALRISSSARKTKSFGEIVNVMAVDAQRLVDTAVFLHSGWTIALTFTACMYFLWNILGVATLAGVAVLAILIPINVVISNRARKLHLKQLKQKDERVKSISEVLSGIKVLKMYAWEESFKKSILNIRDKELSLLRTAALLNASTSFFSLCSSFLISLASFCVFVLIDERNILTPQTAFVAMAFFNIMRNPLYYLPTIVEYNIQFFVAMKRISKFLNADELDFTSVSHDTSRKEPLVMEAGTFSWGYDKDDKPILRNITLKIQPGQLVAMVGPVGAGKSSLLSAFLGEMVKNTGFVNTKGEIAYVPQQAWIQNASVRENISFGKSFDEKEYNKTVKNCALTPDLEMLPGGDATEIGEKGINLSGGQKQRVSLARAVYSDADVYLMDD</sequence>
<dbReference type="GO" id="GO:0005774">
    <property type="term" value="C:vacuolar membrane"/>
    <property type="evidence" value="ECO:0007669"/>
    <property type="project" value="UniProtKB-SubCell"/>
</dbReference>
<feature type="transmembrane region" description="Helical" evidence="11">
    <location>
        <begin position="78"/>
        <end position="96"/>
    </location>
</feature>
<comment type="similarity">
    <text evidence="2">Belongs to the ABC transporter superfamily. ABCC family. Conjugate transporter (TC 3.A.1.208) subfamily.</text>
</comment>
<feature type="transmembrane region" description="Helical" evidence="11">
    <location>
        <begin position="169"/>
        <end position="189"/>
    </location>
</feature>
<comment type="subcellular location">
    <subcellularLocation>
        <location evidence="1">Vacuole membrane</location>
        <topology evidence="1">Multi-pass membrane protein</topology>
    </subcellularLocation>
</comment>
<dbReference type="PROSITE" id="PS00211">
    <property type="entry name" value="ABC_TRANSPORTER_1"/>
    <property type="match status" value="1"/>
</dbReference>
<keyword evidence="7" id="KW-0547">Nucleotide-binding</keyword>
<accession>A0A1B6GV69</accession>
<dbReference type="AlphaFoldDB" id="A0A1B6GV69"/>
<dbReference type="GO" id="GO:0000323">
    <property type="term" value="C:lytic vacuole"/>
    <property type="evidence" value="ECO:0007669"/>
    <property type="project" value="UniProtKB-ARBA"/>
</dbReference>